<dbReference type="EMBL" id="HG793149">
    <property type="protein sequence ID" value="CRL25859.1"/>
    <property type="molecule type" value="Genomic_DNA"/>
</dbReference>
<proteinExistence type="predicted"/>
<keyword evidence="2" id="KW-1185">Reference proteome</keyword>
<gene>
    <name evidence="1" type="ORF">PCAMFM013_S016g000140</name>
</gene>
<name>A0A0G4PHU2_PENC3</name>
<protein>
    <submittedName>
        <fullName evidence="1">Str. FM013</fullName>
    </submittedName>
</protein>
<dbReference type="AlphaFoldDB" id="A0A0G4PHU2"/>
<organism evidence="1 2">
    <name type="scientific">Penicillium camemberti (strain FM 013)</name>
    <dbReference type="NCBI Taxonomy" id="1429867"/>
    <lineage>
        <taxon>Eukaryota</taxon>
        <taxon>Fungi</taxon>
        <taxon>Dikarya</taxon>
        <taxon>Ascomycota</taxon>
        <taxon>Pezizomycotina</taxon>
        <taxon>Eurotiomycetes</taxon>
        <taxon>Eurotiomycetidae</taxon>
        <taxon>Eurotiales</taxon>
        <taxon>Aspergillaceae</taxon>
        <taxon>Penicillium</taxon>
    </lineage>
</organism>
<dbReference type="Proteomes" id="UP000053732">
    <property type="component" value="Unassembled WGS sequence"/>
</dbReference>
<reference evidence="1 2" key="1">
    <citation type="journal article" date="2014" name="Nat. Commun.">
        <title>Multiple recent horizontal transfers of a large genomic region in cheese making fungi.</title>
        <authorList>
            <person name="Cheeseman K."/>
            <person name="Ropars J."/>
            <person name="Renault P."/>
            <person name="Dupont J."/>
            <person name="Gouzy J."/>
            <person name="Branca A."/>
            <person name="Abraham A.L."/>
            <person name="Ceppi M."/>
            <person name="Conseiller E."/>
            <person name="Debuchy R."/>
            <person name="Malagnac F."/>
            <person name="Goarin A."/>
            <person name="Silar P."/>
            <person name="Lacoste S."/>
            <person name="Sallet E."/>
            <person name="Bensimon A."/>
            <person name="Giraud T."/>
            <person name="Brygoo Y."/>
        </authorList>
    </citation>
    <scope>NUCLEOTIDE SEQUENCE [LARGE SCALE GENOMIC DNA]</scope>
    <source>
        <strain evidence="2">FM 013</strain>
    </source>
</reference>
<evidence type="ECO:0000313" key="2">
    <source>
        <dbReference type="Proteomes" id="UP000053732"/>
    </source>
</evidence>
<accession>A0A0G4PHU2</accession>
<sequence>MQDNAPGHAAKETIEYFEELGMTAARLREVVRDAWDAVSEDFLNVLIDSMPMRCQAVIDARGATKSQVS</sequence>
<dbReference type="GO" id="GO:0003676">
    <property type="term" value="F:nucleic acid binding"/>
    <property type="evidence" value="ECO:0007669"/>
    <property type="project" value="InterPro"/>
</dbReference>
<dbReference type="Gene3D" id="3.30.420.10">
    <property type="entry name" value="Ribonuclease H-like superfamily/Ribonuclease H"/>
    <property type="match status" value="1"/>
</dbReference>
<dbReference type="InterPro" id="IPR036397">
    <property type="entry name" value="RNaseH_sf"/>
</dbReference>
<dbReference type="STRING" id="1429867.A0A0G4PHU2"/>
<evidence type="ECO:0000313" key="1">
    <source>
        <dbReference type="EMBL" id="CRL25859.1"/>
    </source>
</evidence>